<feature type="domain" description="RRM" evidence="5">
    <location>
        <begin position="143"/>
        <end position="221"/>
    </location>
</feature>
<name>A0A9P5R9X9_9FUNG</name>
<evidence type="ECO:0000259" key="5">
    <source>
        <dbReference type="PROSITE" id="PS50102"/>
    </source>
</evidence>
<dbReference type="SMART" id="SM00715">
    <property type="entry name" value="LA"/>
    <property type="match status" value="1"/>
</dbReference>
<dbReference type="InterPro" id="IPR012677">
    <property type="entry name" value="Nucleotide-bd_a/b_plait_sf"/>
</dbReference>
<dbReference type="SUPFAM" id="SSF54928">
    <property type="entry name" value="RNA-binding domain, RBD"/>
    <property type="match status" value="1"/>
</dbReference>
<gene>
    <name evidence="7" type="ORF">BG015_004994</name>
</gene>
<feature type="non-terminal residue" evidence="7">
    <location>
        <position position="1"/>
    </location>
</feature>
<comment type="caution">
    <text evidence="7">The sequence shown here is derived from an EMBL/GenBank/DDBJ whole genome shotgun (WGS) entry which is preliminary data.</text>
</comment>
<dbReference type="PANTHER" id="PTHR22792">
    <property type="entry name" value="LUPUS LA PROTEIN-RELATED"/>
    <property type="match status" value="1"/>
</dbReference>
<dbReference type="InterPro" id="IPR045180">
    <property type="entry name" value="La_dom_prot"/>
</dbReference>
<dbReference type="PROSITE" id="PS50961">
    <property type="entry name" value="HTH_LA"/>
    <property type="match status" value="1"/>
</dbReference>
<dbReference type="GO" id="GO:0003729">
    <property type="term" value="F:mRNA binding"/>
    <property type="evidence" value="ECO:0007669"/>
    <property type="project" value="TreeGrafter"/>
</dbReference>
<dbReference type="GO" id="GO:0006396">
    <property type="term" value="P:RNA processing"/>
    <property type="evidence" value="ECO:0007669"/>
    <property type="project" value="InterPro"/>
</dbReference>
<dbReference type="InterPro" id="IPR035979">
    <property type="entry name" value="RBD_domain_sf"/>
</dbReference>
<dbReference type="Gene3D" id="3.30.70.330">
    <property type="match status" value="1"/>
</dbReference>
<accession>A0A9P5R9X9</accession>
<protein>
    <submittedName>
        <fullName evidence="7">Uncharacterized protein</fullName>
    </submittedName>
</protein>
<dbReference type="Pfam" id="PF05383">
    <property type="entry name" value="La"/>
    <property type="match status" value="1"/>
</dbReference>
<evidence type="ECO:0000259" key="6">
    <source>
        <dbReference type="PROSITE" id="PS50961"/>
    </source>
</evidence>
<dbReference type="CDD" id="cd12291">
    <property type="entry name" value="RRM1_La"/>
    <property type="match status" value="1"/>
</dbReference>
<sequence length="353" mass="39300">MTDKENTPVEAAVATETPAVAAVAEAPAATEVAAVSEAPATTADAPVVNKDEEKAKILKQVEFYFSDSNLPVDKFLSELVNKSKDGYVSIAKIASFKRMRDFKDNALIVEALRESKSLLEVSEDGLKVRRKVPVGPIDDYHNRSIYAKGFGEETPSLQLELEQYFGALGDVKQVRMRRKNGSNEFKGSVFVEYATLDEANKVGSSKLQFNGQDLLVMTKNEYCEMKAKQLGLDPNEIKKSQMSKGFGNEKKRPREEDTVEDLKGKVIRLSGITTGEGAGLREIKDAMKEHFRYGYVFWPKETSVIEVQIKDADKDAAKVVADLQAKNFEFNGIKPEITVVSDEDTQKFFDEKK</sequence>
<dbReference type="PANTHER" id="PTHR22792:SF140">
    <property type="entry name" value="ACHILLES, ISOFORM A"/>
    <property type="match status" value="1"/>
</dbReference>
<dbReference type="InterPro" id="IPR006630">
    <property type="entry name" value="La_HTH"/>
</dbReference>
<dbReference type="SUPFAM" id="SSF46785">
    <property type="entry name" value="Winged helix' DNA-binding domain"/>
    <property type="match status" value="1"/>
</dbReference>
<dbReference type="PRINTS" id="PR00302">
    <property type="entry name" value="LUPUSLA"/>
</dbReference>
<dbReference type="AlphaFoldDB" id="A0A9P5R9X9"/>
<reference evidence="7" key="1">
    <citation type="journal article" date="2020" name="Fungal Divers.">
        <title>Resolving the Mortierellaceae phylogeny through synthesis of multi-gene phylogenetics and phylogenomics.</title>
        <authorList>
            <person name="Vandepol N."/>
            <person name="Liber J."/>
            <person name="Desiro A."/>
            <person name="Na H."/>
            <person name="Kennedy M."/>
            <person name="Barry K."/>
            <person name="Grigoriev I.V."/>
            <person name="Miller A.N."/>
            <person name="O'Donnell K."/>
            <person name="Stajich J.E."/>
            <person name="Bonito G."/>
        </authorList>
    </citation>
    <scope>NUCLEOTIDE SEQUENCE</scope>
    <source>
        <strain evidence="7">NRRL 6426</strain>
    </source>
</reference>
<evidence type="ECO:0000256" key="1">
    <source>
        <dbReference type="ARBA" id="ARBA00004123"/>
    </source>
</evidence>
<organism evidence="7 8">
    <name type="scientific">Linnemannia schmuckeri</name>
    <dbReference type="NCBI Taxonomy" id="64567"/>
    <lineage>
        <taxon>Eukaryota</taxon>
        <taxon>Fungi</taxon>
        <taxon>Fungi incertae sedis</taxon>
        <taxon>Mucoromycota</taxon>
        <taxon>Mortierellomycotina</taxon>
        <taxon>Mortierellomycetes</taxon>
        <taxon>Mortierellales</taxon>
        <taxon>Mortierellaceae</taxon>
        <taxon>Linnemannia</taxon>
    </lineage>
</organism>
<dbReference type="InterPro" id="IPR000504">
    <property type="entry name" value="RRM_dom"/>
</dbReference>
<dbReference type="OrthoDB" id="439993at2759"/>
<evidence type="ECO:0000313" key="7">
    <source>
        <dbReference type="EMBL" id="KAF9124978.1"/>
    </source>
</evidence>
<dbReference type="GO" id="GO:0005634">
    <property type="term" value="C:nucleus"/>
    <property type="evidence" value="ECO:0007669"/>
    <property type="project" value="UniProtKB-SubCell"/>
</dbReference>
<comment type="subcellular location">
    <subcellularLocation>
        <location evidence="1">Nucleus</location>
    </subcellularLocation>
</comment>
<dbReference type="PROSITE" id="PS50102">
    <property type="entry name" value="RRM"/>
    <property type="match status" value="1"/>
</dbReference>
<dbReference type="InterPro" id="IPR036390">
    <property type="entry name" value="WH_DNA-bd_sf"/>
</dbReference>
<feature type="domain" description="HTH La-type RNA-binding" evidence="6">
    <location>
        <begin position="47"/>
        <end position="139"/>
    </location>
</feature>
<evidence type="ECO:0000256" key="4">
    <source>
        <dbReference type="PROSITE-ProRule" id="PRU00332"/>
    </source>
</evidence>
<dbReference type="Proteomes" id="UP000748756">
    <property type="component" value="Unassembled WGS sequence"/>
</dbReference>
<evidence type="ECO:0000256" key="3">
    <source>
        <dbReference type="ARBA" id="ARBA00023242"/>
    </source>
</evidence>
<keyword evidence="2 4" id="KW-0694">RNA-binding</keyword>
<dbReference type="InterPro" id="IPR002344">
    <property type="entry name" value="Lupus_La"/>
</dbReference>
<keyword evidence="8" id="KW-1185">Reference proteome</keyword>
<keyword evidence="3" id="KW-0539">Nucleus</keyword>
<dbReference type="SMART" id="SM00360">
    <property type="entry name" value="RRM"/>
    <property type="match status" value="1"/>
</dbReference>
<dbReference type="EMBL" id="JAAAUQ010002313">
    <property type="protein sequence ID" value="KAF9124978.1"/>
    <property type="molecule type" value="Genomic_DNA"/>
</dbReference>
<dbReference type="Gene3D" id="1.10.10.10">
    <property type="entry name" value="Winged helix-like DNA-binding domain superfamily/Winged helix DNA-binding domain"/>
    <property type="match status" value="1"/>
</dbReference>
<dbReference type="Pfam" id="PF00076">
    <property type="entry name" value="RRM_1"/>
    <property type="match status" value="1"/>
</dbReference>
<dbReference type="GO" id="GO:1990904">
    <property type="term" value="C:ribonucleoprotein complex"/>
    <property type="evidence" value="ECO:0007669"/>
    <property type="project" value="InterPro"/>
</dbReference>
<evidence type="ECO:0000256" key="2">
    <source>
        <dbReference type="ARBA" id="ARBA00022884"/>
    </source>
</evidence>
<dbReference type="InterPro" id="IPR036388">
    <property type="entry name" value="WH-like_DNA-bd_sf"/>
</dbReference>
<proteinExistence type="predicted"/>
<evidence type="ECO:0000313" key="8">
    <source>
        <dbReference type="Proteomes" id="UP000748756"/>
    </source>
</evidence>